<gene>
    <name evidence="2" type="ORF">NXS11_05875</name>
</gene>
<organism evidence="2 3">
    <name type="scientific">Staphylococcus americanisciuri</name>
    <dbReference type="NCBI Taxonomy" id="2973940"/>
    <lineage>
        <taxon>Bacteria</taxon>
        <taxon>Bacillati</taxon>
        <taxon>Bacillota</taxon>
        <taxon>Bacilli</taxon>
        <taxon>Bacillales</taxon>
        <taxon>Staphylococcaceae</taxon>
        <taxon>Staphylococcus</taxon>
    </lineage>
</organism>
<dbReference type="RefSeq" id="WP_259199754.1">
    <property type="nucleotide sequence ID" value="NZ_JANUXY010000005.1"/>
</dbReference>
<keyword evidence="3" id="KW-1185">Reference proteome</keyword>
<dbReference type="Proteomes" id="UP001205609">
    <property type="component" value="Unassembled WGS sequence"/>
</dbReference>
<evidence type="ECO:0000256" key="1">
    <source>
        <dbReference type="SAM" id="Phobius"/>
    </source>
</evidence>
<protein>
    <submittedName>
        <fullName evidence="2">Uncharacterized protein</fullName>
    </submittedName>
</protein>
<name>A0ABT2F1V8_9STAP</name>
<proteinExistence type="predicted"/>
<comment type="caution">
    <text evidence="2">The sequence shown here is derived from an EMBL/GenBank/DDBJ whole genome shotgun (WGS) entry which is preliminary data.</text>
</comment>
<feature type="transmembrane region" description="Helical" evidence="1">
    <location>
        <begin position="7"/>
        <end position="28"/>
    </location>
</feature>
<keyword evidence="1" id="KW-0472">Membrane</keyword>
<evidence type="ECO:0000313" key="2">
    <source>
        <dbReference type="EMBL" id="MCS4486424.1"/>
    </source>
</evidence>
<keyword evidence="1" id="KW-1133">Transmembrane helix</keyword>
<keyword evidence="1" id="KW-0812">Transmembrane</keyword>
<reference evidence="2 3" key="1">
    <citation type="journal article" date="2023" name="Int. J. Syst. Evol. Microbiol.">
        <title>Streptococcus sciuri sp. nov., Staphylococcus marylandisciuri sp. nov. and Staphylococcus americanisciuri sp. nov., isolated from faeces of eastern grey squirrel (Sciurus carolinensis).</title>
        <authorList>
            <person name="Volokhov D.V."/>
            <person name="Zagorodnyaya T.A."/>
            <person name="Furtak V.A."/>
            <person name="Nattanmai G."/>
            <person name="Randall L."/>
            <person name="Jose S."/>
            <person name="Gao Y."/>
            <person name="Eisenberg T."/>
            <person name="Delmonte P."/>
            <person name="Blom J."/>
            <person name="Mitchell K.K."/>
        </authorList>
    </citation>
    <scope>NUCLEOTIDE SEQUENCE [LARGE SCALE GENOMIC DNA]</scope>
    <source>
        <strain evidence="2 3">GRT3</strain>
    </source>
</reference>
<dbReference type="EMBL" id="JANUXY010000005">
    <property type="protein sequence ID" value="MCS4486424.1"/>
    <property type="molecule type" value="Genomic_DNA"/>
</dbReference>
<accession>A0ABT2F1V8</accession>
<evidence type="ECO:0000313" key="3">
    <source>
        <dbReference type="Proteomes" id="UP001205609"/>
    </source>
</evidence>
<sequence length="46" mass="5557">MKRQQRILAYLWMVVVIVVQAIIIYYFVGDLVEQMTLVLKMFYNES</sequence>